<evidence type="ECO:0000256" key="1">
    <source>
        <dbReference type="ARBA" id="ARBA00009921"/>
    </source>
</evidence>
<dbReference type="Proteomes" id="UP000193067">
    <property type="component" value="Unassembled WGS sequence"/>
</dbReference>
<name>A0A1Y2IFF3_TRAC3</name>
<evidence type="ECO:0000256" key="4">
    <source>
        <dbReference type="ARBA" id="ARBA00022839"/>
    </source>
</evidence>
<accession>A0A1Y2IFF3</accession>
<dbReference type="InterPro" id="IPR036397">
    <property type="entry name" value="RNaseH_sf"/>
</dbReference>
<evidence type="ECO:0000313" key="6">
    <source>
        <dbReference type="EMBL" id="OSC99838.1"/>
    </source>
</evidence>
<keyword evidence="7" id="KW-1185">Reference proteome</keyword>
<dbReference type="PANTHER" id="PTHR11046">
    <property type="entry name" value="OLIGORIBONUCLEASE, MITOCHONDRIAL"/>
    <property type="match status" value="1"/>
</dbReference>
<dbReference type="AlphaFoldDB" id="A0A1Y2IFF3"/>
<keyword evidence="2" id="KW-0540">Nuclease</keyword>
<organism evidence="6 7">
    <name type="scientific">Trametes coccinea (strain BRFM310)</name>
    <name type="common">Pycnoporus coccineus</name>
    <dbReference type="NCBI Taxonomy" id="1353009"/>
    <lineage>
        <taxon>Eukaryota</taxon>
        <taxon>Fungi</taxon>
        <taxon>Dikarya</taxon>
        <taxon>Basidiomycota</taxon>
        <taxon>Agaricomycotina</taxon>
        <taxon>Agaricomycetes</taxon>
        <taxon>Polyporales</taxon>
        <taxon>Polyporaceae</taxon>
        <taxon>Trametes</taxon>
    </lineage>
</organism>
<dbReference type="FunFam" id="3.30.420.10:FF:000003">
    <property type="entry name" value="Oligoribonuclease"/>
    <property type="match status" value="1"/>
</dbReference>
<dbReference type="InterPro" id="IPR013520">
    <property type="entry name" value="Ribonucl_H"/>
</dbReference>
<comment type="similarity">
    <text evidence="1">Belongs to the oligoribonuclease family.</text>
</comment>
<evidence type="ECO:0000313" key="7">
    <source>
        <dbReference type="Proteomes" id="UP000193067"/>
    </source>
</evidence>
<dbReference type="GO" id="GO:0000175">
    <property type="term" value="F:3'-5'-RNA exonuclease activity"/>
    <property type="evidence" value="ECO:0007669"/>
    <property type="project" value="InterPro"/>
</dbReference>
<reference evidence="6 7" key="1">
    <citation type="journal article" date="2015" name="Biotechnol. Biofuels">
        <title>Enhanced degradation of softwood versus hardwood by the white-rot fungus Pycnoporus coccineus.</title>
        <authorList>
            <person name="Couturier M."/>
            <person name="Navarro D."/>
            <person name="Chevret D."/>
            <person name="Henrissat B."/>
            <person name="Piumi F."/>
            <person name="Ruiz-Duenas F.J."/>
            <person name="Martinez A.T."/>
            <person name="Grigoriev I.V."/>
            <person name="Riley R."/>
            <person name="Lipzen A."/>
            <person name="Berrin J.G."/>
            <person name="Master E.R."/>
            <person name="Rosso M.N."/>
        </authorList>
    </citation>
    <scope>NUCLEOTIDE SEQUENCE [LARGE SCALE GENOMIC DNA]</scope>
    <source>
        <strain evidence="6 7">BRFM310</strain>
    </source>
</reference>
<dbReference type="EMBL" id="KZ084124">
    <property type="protein sequence ID" value="OSC99838.1"/>
    <property type="molecule type" value="Genomic_DNA"/>
</dbReference>
<keyword evidence="4" id="KW-0269">Exonuclease</keyword>
<evidence type="ECO:0000259" key="5">
    <source>
        <dbReference type="SMART" id="SM00479"/>
    </source>
</evidence>
<gene>
    <name evidence="6" type="ORF">PYCCODRAFT_1415343</name>
</gene>
<dbReference type="Pfam" id="PF00929">
    <property type="entry name" value="RNase_T"/>
    <property type="match status" value="1"/>
</dbReference>
<feature type="domain" description="Exonuclease" evidence="5">
    <location>
        <begin position="37"/>
        <end position="214"/>
    </location>
</feature>
<dbReference type="InterPro" id="IPR022894">
    <property type="entry name" value="Oligoribonuclease"/>
</dbReference>
<proteinExistence type="inferred from homology"/>
<dbReference type="SMART" id="SM00479">
    <property type="entry name" value="EXOIII"/>
    <property type="match status" value="1"/>
</dbReference>
<dbReference type="Gene3D" id="3.30.420.10">
    <property type="entry name" value="Ribonuclease H-like superfamily/Ribonuclease H"/>
    <property type="match status" value="1"/>
</dbReference>
<dbReference type="OrthoDB" id="270189at2759"/>
<dbReference type="STRING" id="1353009.A0A1Y2IFF3"/>
<keyword evidence="3" id="KW-0378">Hydrolase</keyword>
<dbReference type="GO" id="GO:0005739">
    <property type="term" value="C:mitochondrion"/>
    <property type="evidence" value="ECO:0007669"/>
    <property type="project" value="TreeGrafter"/>
</dbReference>
<dbReference type="InterPro" id="IPR012337">
    <property type="entry name" value="RNaseH-like_sf"/>
</dbReference>
<evidence type="ECO:0000256" key="2">
    <source>
        <dbReference type="ARBA" id="ARBA00022722"/>
    </source>
</evidence>
<protein>
    <submittedName>
        <fullName evidence="6">Ribonuclease H-like protein</fullName>
    </submittedName>
</protein>
<evidence type="ECO:0000256" key="3">
    <source>
        <dbReference type="ARBA" id="ARBA00022801"/>
    </source>
</evidence>
<dbReference type="SUPFAM" id="SSF53098">
    <property type="entry name" value="Ribonuclease H-like"/>
    <property type="match status" value="1"/>
</dbReference>
<dbReference type="GO" id="GO:0003676">
    <property type="term" value="F:nucleic acid binding"/>
    <property type="evidence" value="ECO:0007669"/>
    <property type="project" value="InterPro"/>
</dbReference>
<dbReference type="CDD" id="cd06135">
    <property type="entry name" value="Orn"/>
    <property type="match status" value="1"/>
</dbReference>
<dbReference type="PANTHER" id="PTHR11046:SF0">
    <property type="entry name" value="OLIGORIBONUCLEASE, MITOCHONDRIAL"/>
    <property type="match status" value="1"/>
</dbReference>
<sequence length="228" mass="26088">MLRPFLVSVTRNCLRPTTVRAFNTGMDFKPLDRAAGPLVWVDCEMTGLDPRTDKILEIAVLITNGNLELVDEGISYIIRTDKEVLDKMGDWCQGTHGAVRSGLTEACLESPYTKDFVQQQVLSYIKKWIPKERIGVLAGNSVHMDRMFLAQEMPEILDHLHYRIVDVSSIKELAHRWYRTKPLHGSPLEGAHRALDDIKGSIRELKWYRDNLFMPPSLAPIVEIGRRY</sequence>
<dbReference type="NCBIfam" id="NF003765">
    <property type="entry name" value="PRK05359.1"/>
    <property type="match status" value="1"/>
</dbReference>